<feature type="compositionally biased region" description="Basic and acidic residues" evidence="1">
    <location>
        <begin position="26"/>
        <end position="37"/>
    </location>
</feature>
<protein>
    <submittedName>
        <fullName evidence="2">Uncharacterized protein</fullName>
    </submittedName>
</protein>
<name>A0A1Y1ISX7_KLENI</name>
<evidence type="ECO:0000313" key="2">
    <source>
        <dbReference type="EMBL" id="GAQ92411.1"/>
    </source>
</evidence>
<proteinExistence type="predicted"/>
<dbReference type="AlphaFoldDB" id="A0A1Y1ISX7"/>
<dbReference type="EMBL" id="DF237959">
    <property type="protein sequence ID" value="GAQ92411.1"/>
    <property type="molecule type" value="Genomic_DNA"/>
</dbReference>
<feature type="region of interest" description="Disordered" evidence="1">
    <location>
        <begin position="71"/>
        <end position="93"/>
    </location>
</feature>
<sequence length="124" mass="14000">MNAELGQSGTESEIRFNGGRKRAKRIERDQSPESHTRERGRRRVWDDERESEELREYFGVCRIDIRSERDCGESIQGPSPTLEAPARVQTGSPSQVDPILAAAHYFHGLGIVTVITTSRRSVMS</sequence>
<feature type="region of interest" description="Disordered" evidence="1">
    <location>
        <begin position="1"/>
        <end position="51"/>
    </location>
</feature>
<reference evidence="2 3" key="1">
    <citation type="journal article" date="2014" name="Nat. Commun.">
        <title>Klebsormidium flaccidum genome reveals primary factors for plant terrestrial adaptation.</title>
        <authorList>
            <person name="Hori K."/>
            <person name="Maruyama F."/>
            <person name="Fujisawa T."/>
            <person name="Togashi T."/>
            <person name="Yamamoto N."/>
            <person name="Seo M."/>
            <person name="Sato S."/>
            <person name="Yamada T."/>
            <person name="Mori H."/>
            <person name="Tajima N."/>
            <person name="Moriyama T."/>
            <person name="Ikeuchi M."/>
            <person name="Watanabe M."/>
            <person name="Wada H."/>
            <person name="Kobayashi K."/>
            <person name="Saito M."/>
            <person name="Masuda T."/>
            <person name="Sasaki-Sekimoto Y."/>
            <person name="Mashiguchi K."/>
            <person name="Awai K."/>
            <person name="Shimojima M."/>
            <person name="Masuda S."/>
            <person name="Iwai M."/>
            <person name="Nobusawa T."/>
            <person name="Narise T."/>
            <person name="Kondo S."/>
            <person name="Saito H."/>
            <person name="Sato R."/>
            <person name="Murakawa M."/>
            <person name="Ihara Y."/>
            <person name="Oshima-Yamada Y."/>
            <person name="Ohtaka K."/>
            <person name="Satoh M."/>
            <person name="Sonobe K."/>
            <person name="Ishii M."/>
            <person name="Ohtani R."/>
            <person name="Kanamori-Sato M."/>
            <person name="Honoki R."/>
            <person name="Miyazaki D."/>
            <person name="Mochizuki H."/>
            <person name="Umetsu J."/>
            <person name="Higashi K."/>
            <person name="Shibata D."/>
            <person name="Kamiya Y."/>
            <person name="Sato N."/>
            <person name="Nakamura Y."/>
            <person name="Tabata S."/>
            <person name="Ida S."/>
            <person name="Kurokawa K."/>
            <person name="Ohta H."/>
        </authorList>
    </citation>
    <scope>NUCLEOTIDE SEQUENCE [LARGE SCALE GENOMIC DNA]</scope>
    <source>
        <strain evidence="2 3">NIES-2285</strain>
    </source>
</reference>
<keyword evidence="3" id="KW-1185">Reference proteome</keyword>
<organism evidence="2 3">
    <name type="scientific">Klebsormidium nitens</name>
    <name type="common">Green alga</name>
    <name type="synonym">Ulothrix nitens</name>
    <dbReference type="NCBI Taxonomy" id="105231"/>
    <lineage>
        <taxon>Eukaryota</taxon>
        <taxon>Viridiplantae</taxon>
        <taxon>Streptophyta</taxon>
        <taxon>Klebsormidiophyceae</taxon>
        <taxon>Klebsormidiales</taxon>
        <taxon>Klebsormidiaceae</taxon>
        <taxon>Klebsormidium</taxon>
    </lineage>
</organism>
<feature type="compositionally biased region" description="Polar residues" evidence="1">
    <location>
        <begin position="1"/>
        <end position="11"/>
    </location>
</feature>
<gene>
    <name evidence="2" type="ORF">KFL_010100013</name>
</gene>
<accession>A0A1Y1ISX7</accession>
<dbReference type="Proteomes" id="UP000054558">
    <property type="component" value="Unassembled WGS sequence"/>
</dbReference>
<evidence type="ECO:0000313" key="3">
    <source>
        <dbReference type="Proteomes" id="UP000054558"/>
    </source>
</evidence>
<evidence type="ECO:0000256" key="1">
    <source>
        <dbReference type="SAM" id="MobiDB-lite"/>
    </source>
</evidence>